<evidence type="ECO:0000313" key="12">
    <source>
        <dbReference type="Proteomes" id="UP001652700"/>
    </source>
</evidence>
<dbReference type="OrthoDB" id="6754964at2759"/>
<keyword evidence="12" id="KW-1185">Reference proteome</keyword>
<comment type="subcellular location">
    <subcellularLocation>
        <location evidence="1">Membrane</location>
        <topology evidence="1">Lipid-anchor</topology>
        <topology evidence="1">GPI-anchor</topology>
    </subcellularLocation>
</comment>
<dbReference type="InterPro" id="IPR050975">
    <property type="entry name" value="Sleep_regulator"/>
</dbReference>
<keyword evidence="6 9" id="KW-0472">Membrane</keyword>
<dbReference type="AlphaFoldDB" id="A0A6P7FF79"/>
<reference evidence="11" key="2">
    <citation type="submission" date="2025-05" db="UniProtKB">
        <authorList>
            <consortium name="EnsemblMetazoa"/>
        </authorList>
    </citation>
    <scope>IDENTIFICATION</scope>
</reference>
<proteinExistence type="predicted"/>
<dbReference type="InParanoid" id="A0A6P7FF79"/>
<reference evidence="13" key="1">
    <citation type="submission" date="2025-04" db="UniProtKB">
        <authorList>
            <consortium name="RefSeq"/>
        </authorList>
    </citation>
    <scope>IDENTIFICATION</scope>
    <source>
        <tissue evidence="13">Whole insect</tissue>
    </source>
</reference>
<evidence type="ECO:0000256" key="7">
    <source>
        <dbReference type="ARBA" id="ARBA00023180"/>
    </source>
</evidence>
<dbReference type="GO" id="GO:0032222">
    <property type="term" value="P:regulation of synaptic transmission, cholinergic"/>
    <property type="evidence" value="ECO:0007669"/>
    <property type="project" value="InterPro"/>
</dbReference>
<dbReference type="EnsemblMetazoa" id="XM_028278873.2">
    <property type="protein sequence ID" value="XP_028134674.1"/>
    <property type="gene ID" value="LOC114329687"/>
</dbReference>
<dbReference type="RefSeq" id="XP_028134674.1">
    <property type="nucleotide sequence ID" value="XM_028278873.1"/>
</dbReference>
<evidence type="ECO:0000256" key="3">
    <source>
        <dbReference type="ARBA" id="ARBA00022692"/>
    </source>
</evidence>
<protein>
    <submittedName>
        <fullName evidence="13">Uncharacterized protein LOC114329687</fullName>
    </submittedName>
</protein>
<organism evidence="13">
    <name type="scientific">Diabrotica virgifera virgifera</name>
    <name type="common">western corn rootworm</name>
    <dbReference type="NCBI Taxonomy" id="50390"/>
    <lineage>
        <taxon>Eukaryota</taxon>
        <taxon>Metazoa</taxon>
        <taxon>Ecdysozoa</taxon>
        <taxon>Arthropoda</taxon>
        <taxon>Hexapoda</taxon>
        <taxon>Insecta</taxon>
        <taxon>Pterygota</taxon>
        <taxon>Neoptera</taxon>
        <taxon>Endopterygota</taxon>
        <taxon>Coleoptera</taxon>
        <taxon>Polyphaga</taxon>
        <taxon>Cucujiformia</taxon>
        <taxon>Chrysomeloidea</taxon>
        <taxon>Chrysomelidae</taxon>
        <taxon>Galerucinae</taxon>
        <taxon>Diabroticina</taxon>
        <taxon>Diabroticites</taxon>
        <taxon>Diabrotica</taxon>
    </lineage>
</organism>
<keyword evidence="3 9" id="KW-0812">Transmembrane</keyword>
<accession>A0A6P7FF79</accession>
<name>A0A6P7FF79_DIAVI</name>
<feature type="chain" id="PRO_5028220208" evidence="10">
    <location>
        <begin position="24"/>
        <end position="166"/>
    </location>
</feature>
<dbReference type="Proteomes" id="UP001652700">
    <property type="component" value="Unplaced"/>
</dbReference>
<evidence type="ECO:0000313" key="11">
    <source>
        <dbReference type="EnsemblMetazoa" id="XP_028134674.1"/>
    </source>
</evidence>
<evidence type="ECO:0000256" key="8">
    <source>
        <dbReference type="ARBA" id="ARBA00023288"/>
    </source>
</evidence>
<dbReference type="GO" id="GO:0030431">
    <property type="term" value="P:sleep"/>
    <property type="evidence" value="ECO:0007669"/>
    <property type="project" value="InterPro"/>
</dbReference>
<dbReference type="GO" id="GO:0098552">
    <property type="term" value="C:side of membrane"/>
    <property type="evidence" value="ECO:0007669"/>
    <property type="project" value="UniProtKB-KW"/>
</dbReference>
<sequence>MGSATIGVSVLILCVFEFATVFAVSKCWACKDQSCNDPFNSKNALIQNCTNFNSYRSTDVEGINGGGDSLFNKYSTLYSSDTDFVCTKYVVDSKLASNYTFTVRTCSPRTINGQNTCEAVRQSIGALVGTVLSCQTCDGDLCNSAPRWSFSAFLVTVFYLFGSLLR</sequence>
<feature type="transmembrane region" description="Helical" evidence="9">
    <location>
        <begin position="148"/>
        <end position="165"/>
    </location>
</feature>
<keyword evidence="5 9" id="KW-1133">Transmembrane helix</keyword>
<dbReference type="InterPro" id="IPR031424">
    <property type="entry name" value="QVR-like"/>
</dbReference>
<dbReference type="Pfam" id="PF17064">
    <property type="entry name" value="QVR"/>
    <property type="match status" value="1"/>
</dbReference>
<keyword evidence="7" id="KW-0325">Glycoprotein</keyword>
<gene>
    <name evidence="13" type="primary">LOC114329687</name>
</gene>
<evidence type="ECO:0000256" key="5">
    <source>
        <dbReference type="ARBA" id="ARBA00022989"/>
    </source>
</evidence>
<keyword evidence="8" id="KW-0449">Lipoprotein</keyword>
<evidence type="ECO:0000256" key="2">
    <source>
        <dbReference type="ARBA" id="ARBA00022622"/>
    </source>
</evidence>
<evidence type="ECO:0000256" key="6">
    <source>
        <dbReference type="ARBA" id="ARBA00023136"/>
    </source>
</evidence>
<evidence type="ECO:0000256" key="1">
    <source>
        <dbReference type="ARBA" id="ARBA00004589"/>
    </source>
</evidence>
<dbReference type="GeneID" id="114329687"/>
<keyword evidence="2" id="KW-0336">GPI-anchor</keyword>
<evidence type="ECO:0000256" key="9">
    <source>
        <dbReference type="SAM" id="Phobius"/>
    </source>
</evidence>
<evidence type="ECO:0000313" key="13">
    <source>
        <dbReference type="RefSeq" id="XP_028134674.1"/>
    </source>
</evidence>
<evidence type="ECO:0000256" key="4">
    <source>
        <dbReference type="ARBA" id="ARBA00022729"/>
    </source>
</evidence>
<keyword evidence="4 10" id="KW-0732">Signal</keyword>
<feature type="signal peptide" evidence="10">
    <location>
        <begin position="1"/>
        <end position="23"/>
    </location>
</feature>
<evidence type="ECO:0000256" key="10">
    <source>
        <dbReference type="SAM" id="SignalP"/>
    </source>
</evidence>
<dbReference type="PANTHER" id="PTHR33562">
    <property type="entry name" value="ATILLA, ISOFORM B-RELATED-RELATED"/>
    <property type="match status" value="1"/>
</dbReference>
<dbReference type="KEGG" id="dvv:114329687"/>